<keyword evidence="7" id="KW-1185">Reference proteome</keyword>
<evidence type="ECO:0000256" key="4">
    <source>
        <dbReference type="ARBA" id="ARBA00023065"/>
    </source>
</evidence>
<dbReference type="KEGG" id="hmg:100211964"/>
<evidence type="ECO:0000256" key="3">
    <source>
        <dbReference type="ARBA" id="ARBA00022781"/>
    </source>
</evidence>
<protein>
    <recommendedName>
        <fullName evidence="5">V-type proton ATPase subunit</fullName>
    </recommendedName>
</protein>
<dbReference type="PIRSF" id="PIRSF018497">
    <property type="entry name" value="V-ATP_synth_D"/>
    <property type="match status" value="1"/>
</dbReference>
<dbReference type="InterPro" id="IPR016727">
    <property type="entry name" value="ATPase_V0-cplx_dsu"/>
</dbReference>
<gene>
    <name evidence="6" type="primary">ATP6V0D1</name>
    <name evidence="8" type="synonym">LOC100211964</name>
</gene>
<reference evidence="6" key="1">
    <citation type="journal article" date="2013" name="Genome Biol. Evol.">
        <title>Punctuated emergences of genetic and phenotypic innovations in eumetazoan, bilaterian, euteleostome, and hominidae ancestors.</title>
        <authorList>
            <person name="Wenger Y."/>
            <person name="Galliot B."/>
        </authorList>
    </citation>
    <scope>NUCLEOTIDE SEQUENCE</scope>
    <source>
        <tissue evidence="6">Whole animals</tissue>
    </source>
</reference>
<evidence type="ECO:0000313" key="6">
    <source>
        <dbReference type="EMBL" id="CDG70595.1"/>
    </source>
</evidence>
<reference evidence="8" key="2">
    <citation type="submission" date="2025-05" db="UniProtKB">
        <authorList>
            <consortium name="RefSeq"/>
        </authorList>
    </citation>
    <scope>IDENTIFICATION</scope>
</reference>
<proteinExistence type="evidence at transcript level"/>
<evidence type="ECO:0000256" key="5">
    <source>
        <dbReference type="PIRNR" id="PIRNR018497"/>
    </source>
</evidence>
<comment type="similarity">
    <text evidence="1 5">Belongs to the V-ATPase V0D/AC39 subunit family.</text>
</comment>
<keyword evidence="2 5" id="KW-0813">Transport</keyword>
<evidence type="ECO:0000256" key="1">
    <source>
        <dbReference type="ARBA" id="ARBA00006709"/>
    </source>
</evidence>
<keyword evidence="4 5" id="KW-0406">Ion transport</keyword>
<name>T2MFC8_HYDVU</name>
<dbReference type="InterPro" id="IPR035067">
    <property type="entry name" value="V-type_ATPase_csu/dsu"/>
</dbReference>
<dbReference type="OrthoDB" id="10250083at2759"/>
<sequence>MAAIYGDMMFNIDNGYLEGLVRGFRSGILARADYLNLVQCETLEDLKLHLQGTDYGNFLANEAGPLTVPVIDEKLREKLVIEFEHVRNQAVEPLAKFLDFITYSYMIDNIILLITGTLHQRSINELLPKCHPLGKFPEMTSINIASTPAELYNAVLVDTPLAPFFVDCISEQDLDEMNIEIIRNSLYKSYLGAFYNFCKSLGGANEEVMSSILQFEADRRAMMITINSFGTELNKDDRAKLYPTCGRLAPDGLAKLARAEDYDQVRQVADCYGEYQSLFDGTGTNPGDKTLEDKFFEYEVKLNVLAFMRQFQFGIFYAYVKLKEQECRNIVWIAECISQRNKSKIDAYINIFN</sequence>
<accession>T2MFC8</accession>
<dbReference type="GeneID" id="100211964"/>
<dbReference type="AlphaFoldDB" id="T2MFC8"/>
<evidence type="ECO:0000313" key="8">
    <source>
        <dbReference type="RefSeq" id="XP_065676069.1"/>
    </source>
</evidence>
<dbReference type="EMBL" id="HAAD01004363">
    <property type="protein sequence ID" value="CDG70595.1"/>
    <property type="molecule type" value="mRNA"/>
</dbReference>
<dbReference type="InterPro" id="IPR044911">
    <property type="entry name" value="V-type_ATPase_csu/dsu_dom_3"/>
</dbReference>
<dbReference type="RefSeq" id="XP_002154048.1">
    <property type="nucleotide sequence ID" value="XM_002154012.3"/>
</dbReference>
<dbReference type="GO" id="GO:0046961">
    <property type="term" value="F:proton-transporting ATPase activity, rotational mechanism"/>
    <property type="evidence" value="ECO:0007669"/>
    <property type="project" value="InterPro"/>
</dbReference>
<organism evidence="6">
    <name type="scientific">Hydra vulgaris</name>
    <name type="common">Hydra</name>
    <name type="synonym">Hydra attenuata</name>
    <dbReference type="NCBI Taxonomy" id="6087"/>
    <lineage>
        <taxon>Eukaryota</taxon>
        <taxon>Metazoa</taxon>
        <taxon>Cnidaria</taxon>
        <taxon>Hydrozoa</taxon>
        <taxon>Hydroidolina</taxon>
        <taxon>Anthoathecata</taxon>
        <taxon>Aplanulata</taxon>
        <taxon>Hydridae</taxon>
        <taxon>Hydra</taxon>
    </lineage>
</organism>
<dbReference type="PANTHER" id="PTHR11028">
    <property type="entry name" value="VACUOLAR ATP SYNTHASE SUBUNIT AC39"/>
    <property type="match status" value="1"/>
</dbReference>
<comment type="subunit">
    <text evidence="5">V-ATPase is a heteromultimeric enzyme made up of two complexes: the ATP-hydrolytic V1 complex and the proton translocation V0 complex.</text>
</comment>
<comment type="function">
    <text evidence="5">Subunit of the V0 complex of vacuolar(H+)-ATPase (V-ATPase), a multisubunit enzyme composed of a peripheral complex (V1) that hydrolyzes ATP and a membrane integral complex (V0) that translocates protons. V-ATPase is responsible for acidifying and maintaining the pH of intracellular compartments and in some cell types, is targeted to the plasma membrane, where it is responsible for acidifying the extracellular environment.</text>
</comment>
<dbReference type="FunFam" id="1.20.1690.10:FF:000002">
    <property type="entry name" value="V-type proton ATPase subunit"/>
    <property type="match status" value="1"/>
</dbReference>
<dbReference type="FunFam" id="1.10.132.50:FF:000002">
    <property type="entry name" value="V-type proton ATPase subunit"/>
    <property type="match status" value="1"/>
</dbReference>
<dbReference type="Gene3D" id="1.10.132.50">
    <property type="entry name" value="ATP synthase (C/AC39) subunit, domain 3"/>
    <property type="match status" value="1"/>
</dbReference>
<dbReference type="InterPro" id="IPR036079">
    <property type="entry name" value="ATPase_csu/dsu_sf"/>
</dbReference>
<dbReference type="OMA" id="MTYGYMI"/>
<evidence type="ECO:0000313" key="7">
    <source>
        <dbReference type="Proteomes" id="UP001652625"/>
    </source>
</evidence>
<dbReference type="GO" id="GO:0033179">
    <property type="term" value="C:proton-transporting V-type ATPase, V0 domain"/>
    <property type="evidence" value="ECO:0007669"/>
    <property type="project" value="InterPro"/>
</dbReference>
<dbReference type="Gene3D" id="1.20.1690.10">
    <property type="entry name" value="V-type ATP synthase subunit C domain"/>
    <property type="match status" value="2"/>
</dbReference>
<dbReference type="Proteomes" id="UP001652625">
    <property type="component" value="Chromosome 15"/>
</dbReference>
<dbReference type="FunFam" id="1.20.1690.10:FF:000001">
    <property type="entry name" value="V-type proton ATPase subunit"/>
    <property type="match status" value="1"/>
</dbReference>
<dbReference type="InterPro" id="IPR002843">
    <property type="entry name" value="ATPase_V0-cplx_csu/dsu"/>
</dbReference>
<dbReference type="Pfam" id="PF01992">
    <property type="entry name" value="vATP-synt_AC39"/>
    <property type="match status" value="1"/>
</dbReference>
<dbReference type="RefSeq" id="XP_065676069.1">
    <property type="nucleotide sequence ID" value="XM_065819997.1"/>
</dbReference>
<evidence type="ECO:0000256" key="2">
    <source>
        <dbReference type="ARBA" id="ARBA00022448"/>
    </source>
</evidence>
<keyword evidence="3 5" id="KW-0375">Hydrogen ion transport</keyword>
<dbReference type="SUPFAM" id="SSF103486">
    <property type="entry name" value="V-type ATP synthase subunit C"/>
    <property type="match status" value="1"/>
</dbReference>